<dbReference type="GeneID" id="68350479"/>
<gene>
    <name evidence="2" type="ORF">HRG_01350</name>
</gene>
<reference evidence="2" key="1">
    <citation type="submission" date="2021-09" db="EMBL/GenBank/DDBJ databases">
        <title>A high-quality genome of the endoparasitic fungus Hirsutella rhossiliensis with a comparison of Hirsutella genomes reveals transposable elements contributing to genome size variation.</title>
        <authorList>
            <person name="Lin R."/>
            <person name="Jiao Y."/>
            <person name="Sun X."/>
            <person name="Ling J."/>
            <person name="Xie B."/>
            <person name="Cheng X."/>
        </authorList>
    </citation>
    <scope>NUCLEOTIDE SEQUENCE</scope>
    <source>
        <strain evidence="2">HR02</strain>
    </source>
</reference>
<proteinExistence type="predicted"/>
<dbReference type="AlphaFoldDB" id="A0A9P8N584"/>
<comment type="caution">
    <text evidence="2">The sequence shown here is derived from an EMBL/GenBank/DDBJ whole genome shotgun (WGS) entry which is preliminary data.</text>
</comment>
<dbReference type="InterPro" id="IPR038883">
    <property type="entry name" value="AN11006-like"/>
</dbReference>
<sequence length="360" mass="41462">MAKWKPTVQQLESALGYGVEPAASSGHRVYSDLTPVPDGVYERTEREYREMRRLQKTRYRENPSAKPPMEDGESQAISDADNTVTVTRSSLAGFYKFFVDIQYGFGLHIPFLLTEAEANSILHTAKLCQTLNFREDQAKCIAQQPHPEPIRYNTHFLGLPPEIREKIYVFAFKGSVWRTEERRYNVCQAIGDFSGFLIPFGDDYTLLRVNKQIRQEALPLAYRYTAFHLADIEDVTRLLVAVGRVGRQNIEALEFAWESAVDHDLNWRRHPESETNHLILPSRHVPACVQLLKQCGRLRSLRLKFESYMMEDVPEATFLSDPGLSSLCSIQVERIEIMNPDDQPLNEYSIAQWLKSEMTR</sequence>
<dbReference type="PANTHER" id="PTHR42085:SF2">
    <property type="entry name" value="F-BOX DOMAIN-CONTAINING PROTEIN"/>
    <property type="match status" value="1"/>
</dbReference>
<dbReference type="PANTHER" id="PTHR42085">
    <property type="entry name" value="F-BOX DOMAIN-CONTAINING PROTEIN"/>
    <property type="match status" value="1"/>
</dbReference>
<dbReference type="EMBL" id="JAIZPD010000001">
    <property type="protein sequence ID" value="KAH0968708.1"/>
    <property type="molecule type" value="Genomic_DNA"/>
</dbReference>
<keyword evidence="3" id="KW-1185">Reference proteome</keyword>
<name>A0A9P8N584_9HYPO</name>
<evidence type="ECO:0000313" key="2">
    <source>
        <dbReference type="EMBL" id="KAH0968708.1"/>
    </source>
</evidence>
<protein>
    <submittedName>
        <fullName evidence="2">Uncharacterized protein</fullName>
    </submittedName>
</protein>
<dbReference type="RefSeq" id="XP_044726221.1">
    <property type="nucleotide sequence ID" value="XM_044859821.1"/>
</dbReference>
<evidence type="ECO:0000256" key="1">
    <source>
        <dbReference type="SAM" id="MobiDB-lite"/>
    </source>
</evidence>
<accession>A0A9P8N584</accession>
<dbReference type="Proteomes" id="UP000824596">
    <property type="component" value="Unassembled WGS sequence"/>
</dbReference>
<dbReference type="OrthoDB" id="5096313at2759"/>
<feature type="region of interest" description="Disordered" evidence="1">
    <location>
        <begin position="56"/>
        <end position="77"/>
    </location>
</feature>
<evidence type="ECO:0000313" key="3">
    <source>
        <dbReference type="Proteomes" id="UP000824596"/>
    </source>
</evidence>
<organism evidence="2 3">
    <name type="scientific">Hirsutella rhossiliensis</name>
    <dbReference type="NCBI Taxonomy" id="111463"/>
    <lineage>
        <taxon>Eukaryota</taxon>
        <taxon>Fungi</taxon>
        <taxon>Dikarya</taxon>
        <taxon>Ascomycota</taxon>
        <taxon>Pezizomycotina</taxon>
        <taxon>Sordariomycetes</taxon>
        <taxon>Hypocreomycetidae</taxon>
        <taxon>Hypocreales</taxon>
        <taxon>Ophiocordycipitaceae</taxon>
        <taxon>Hirsutella</taxon>
    </lineage>
</organism>